<dbReference type="GeneID" id="100371835"/>
<evidence type="ECO:0000256" key="4">
    <source>
        <dbReference type="SAM" id="SignalP"/>
    </source>
</evidence>
<accession>A0ABM0GVL4</accession>
<feature type="transmembrane region" description="Helical" evidence="3">
    <location>
        <begin position="200"/>
        <end position="231"/>
    </location>
</feature>
<keyword evidence="6" id="KW-1185">Reference proteome</keyword>
<evidence type="ECO:0000259" key="5">
    <source>
        <dbReference type="PROSITE" id="PS01180"/>
    </source>
</evidence>
<evidence type="ECO:0000313" key="7">
    <source>
        <dbReference type="RefSeq" id="XP_002738292.1"/>
    </source>
</evidence>
<evidence type="ECO:0000256" key="2">
    <source>
        <dbReference type="PROSITE-ProRule" id="PRU00059"/>
    </source>
</evidence>
<feature type="domain" description="CUB" evidence="5">
    <location>
        <begin position="29"/>
        <end position="153"/>
    </location>
</feature>
<dbReference type="PROSITE" id="PS01180">
    <property type="entry name" value="CUB"/>
    <property type="match status" value="1"/>
</dbReference>
<reference evidence="7" key="1">
    <citation type="submission" date="2025-08" db="UniProtKB">
        <authorList>
            <consortium name="RefSeq"/>
        </authorList>
    </citation>
    <scope>IDENTIFICATION</scope>
    <source>
        <tissue evidence="7">Testes</tissue>
    </source>
</reference>
<dbReference type="InterPro" id="IPR042333">
    <property type="entry name" value="LRAD2/Mig-13-like"/>
</dbReference>
<dbReference type="RefSeq" id="XP_002738292.1">
    <property type="nucleotide sequence ID" value="XM_002738246.2"/>
</dbReference>
<dbReference type="CDD" id="cd00112">
    <property type="entry name" value="LDLa"/>
    <property type="match status" value="1"/>
</dbReference>
<dbReference type="SMART" id="SM00042">
    <property type="entry name" value="CUB"/>
    <property type="match status" value="1"/>
</dbReference>
<dbReference type="Pfam" id="PF00431">
    <property type="entry name" value="CUB"/>
    <property type="match status" value="1"/>
</dbReference>
<dbReference type="SUPFAM" id="SSF57424">
    <property type="entry name" value="LDL receptor-like module"/>
    <property type="match status" value="1"/>
</dbReference>
<keyword evidence="4" id="KW-0732">Signal</keyword>
<keyword evidence="3" id="KW-0472">Membrane</keyword>
<keyword evidence="3" id="KW-0812">Transmembrane</keyword>
<dbReference type="InterPro" id="IPR000859">
    <property type="entry name" value="CUB_dom"/>
</dbReference>
<sequence length="236" mass="25366">MASLVLVVIVTLACIQVQVKAWYFMDSECGEVISLTASDPDGVLYTSASLYYEDNMNCNVTITAPEGQKILLIFVSFEVDTGSTSTCSDADALSIWDGSLDSGSWLSPTDGLCGDLLNVPSYGYATSTNETVLYWTTDNSDNSYGFIINFNLYTSTPCDATTEFACSNDRCIPSELKNNLRDNCGDLSDEPEVLSFFGKFLAMGLGIVIGIIVAIVIVCICCVVGCICCCVKCGKK</sequence>
<dbReference type="InterPro" id="IPR002172">
    <property type="entry name" value="LDrepeatLR_classA_rpt"/>
</dbReference>
<proteinExistence type="predicted"/>
<dbReference type="Pfam" id="PF00057">
    <property type="entry name" value="Ldl_recept_a"/>
    <property type="match status" value="1"/>
</dbReference>
<gene>
    <name evidence="7" type="primary">LOC100371835</name>
</gene>
<dbReference type="PANTHER" id="PTHR24652">
    <property type="entry name" value="LOW-DENSITY LIPOPROTEIN RECEPTOR CLASS A DOMAIN-CONTAINING PROTEIN 2"/>
    <property type="match status" value="1"/>
</dbReference>
<keyword evidence="3" id="KW-1133">Transmembrane helix</keyword>
<keyword evidence="1" id="KW-1015">Disulfide bond</keyword>
<dbReference type="InterPro" id="IPR035914">
    <property type="entry name" value="Sperma_CUB_dom_sf"/>
</dbReference>
<evidence type="ECO:0000256" key="1">
    <source>
        <dbReference type="ARBA" id="ARBA00023157"/>
    </source>
</evidence>
<dbReference type="SMART" id="SM00192">
    <property type="entry name" value="LDLa"/>
    <property type="match status" value="1"/>
</dbReference>
<dbReference type="Gene3D" id="2.60.120.290">
    <property type="entry name" value="Spermadhesin, CUB domain"/>
    <property type="match status" value="1"/>
</dbReference>
<evidence type="ECO:0000313" key="6">
    <source>
        <dbReference type="Proteomes" id="UP000694865"/>
    </source>
</evidence>
<evidence type="ECO:0000256" key="3">
    <source>
        <dbReference type="SAM" id="Phobius"/>
    </source>
</evidence>
<protein>
    <submittedName>
        <fullName evidence="7">Low-density lipoprotein receptor-related protein 12-like</fullName>
    </submittedName>
</protein>
<organism evidence="6 7">
    <name type="scientific">Saccoglossus kowalevskii</name>
    <name type="common">Acorn worm</name>
    <dbReference type="NCBI Taxonomy" id="10224"/>
    <lineage>
        <taxon>Eukaryota</taxon>
        <taxon>Metazoa</taxon>
        <taxon>Hemichordata</taxon>
        <taxon>Enteropneusta</taxon>
        <taxon>Harrimaniidae</taxon>
        <taxon>Saccoglossus</taxon>
    </lineage>
</organism>
<dbReference type="Gene3D" id="4.10.400.10">
    <property type="entry name" value="Low-density Lipoprotein Receptor"/>
    <property type="match status" value="1"/>
</dbReference>
<dbReference type="PANTHER" id="PTHR24652:SF69">
    <property type="entry name" value="CUB DOMAIN-CONTAINING PROTEIN"/>
    <property type="match status" value="1"/>
</dbReference>
<dbReference type="Proteomes" id="UP000694865">
    <property type="component" value="Unplaced"/>
</dbReference>
<comment type="caution">
    <text evidence="2">Lacks conserved residue(s) required for the propagation of feature annotation.</text>
</comment>
<name>A0ABM0GVL4_SACKO</name>
<feature type="signal peptide" evidence="4">
    <location>
        <begin position="1"/>
        <end position="21"/>
    </location>
</feature>
<dbReference type="CDD" id="cd00041">
    <property type="entry name" value="CUB"/>
    <property type="match status" value="1"/>
</dbReference>
<feature type="chain" id="PRO_5045978337" evidence="4">
    <location>
        <begin position="22"/>
        <end position="236"/>
    </location>
</feature>
<dbReference type="InterPro" id="IPR036055">
    <property type="entry name" value="LDL_receptor-like_sf"/>
</dbReference>
<dbReference type="SUPFAM" id="SSF49854">
    <property type="entry name" value="Spermadhesin, CUB domain"/>
    <property type="match status" value="1"/>
</dbReference>